<dbReference type="PANTHER" id="PTHR10151:SF120">
    <property type="entry name" value="BIS(5'-ADENOSYL)-TRIPHOSPHATASE"/>
    <property type="match status" value="1"/>
</dbReference>
<organism evidence="1 2">
    <name type="scientific">Burkholderia contaminans</name>
    <dbReference type="NCBI Taxonomy" id="488447"/>
    <lineage>
        <taxon>Bacteria</taxon>
        <taxon>Pseudomonadati</taxon>
        <taxon>Pseudomonadota</taxon>
        <taxon>Betaproteobacteria</taxon>
        <taxon>Burkholderiales</taxon>
        <taxon>Burkholderiaceae</taxon>
        <taxon>Burkholderia</taxon>
        <taxon>Burkholderia cepacia complex</taxon>
    </lineage>
</organism>
<dbReference type="PANTHER" id="PTHR10151">
    <property type="entry name" value="ECTONUCLEOTIDE PYROPHOSPHATASE/PHOSPHODIESTERASE"/>
    <property type="match status" value="1"/>
</dbReference>
<evidence type="ECO:0000313" key="1">
    <source>
        <dbReference type="EMBL" id="RQT14927.1"/>
    </source>
</evidence>
<proteinExistence type="predicted"/>
<dbReference type="GO" id="GO:0016787">
    <property type="term" value="F:hydrolase activity"/>
    <property type="evidence" value="ECO:0007669"/>
    <property type="project" value="UniProtKB-ARBA"/>
</dbReference>
<sequence>MFAPCQGLQWRQCMRKTRSSQMFSRRHKRVTSQMYCSGRKWDEPHKSRLTTSPEQAMTLKRKVVFMCCDGLSRHWISDELTPSLAQLARDHVWCDNHQAVFPSVTRVSAATIATGCMPRRHGLHGNRMGLLEEGRVVVRDVGAPDFRDHMRRATGGTLKVPTLAERVAHLDGFVGFSNVSPGAAYFLDPEHHGFIYHRAGSFGPGGKRLDDPQHLRVSHDIAGDFEMVTRFCKEILAEQKPTVSVLWIANPDLTLHGASLGGSQHREALRCADQQVRTVVECIRTLRGQGEDILLLIGSDHGQETIGGSVNVDEFLTARGFGPELSTGSIAVASQGTSALIYATDDAREKAREVIRTLADAPWVDSIRHGESLTSLGMPADEHLVAAINMGFISDTNAYGVSGQRWIASEPGKYPKMGDGQHGGWGAEETSPFLVLNHPDLGADALSVNTHLVDIAPTALAFLGLPTAGVDGRPLLENELGSALRLASHPIPGTATPNAL</sequence>
<gene>
    <name evidence="1" type="ORF">DF051_17380</name>
</gene>
<dbReference type="InterPro" id="IPR017850">
    <property type="entry name" value="Alkaline_phosphatase_core_sf"/>
</dbReference>
<dbReference type="AlphaFoldDB" id="A0A3N8PTI8"/>
<dbReference type="EMBL" id="QTQV01000009">
    <property type="protein sequence ID" value="RQT14927.1"/>
    <property type="molecule type" value="Genomic_DNA"/>
</dbReference>
<dbReference type="Gene3D" id="3.40.720.10">
    <property type="entry name" value="Alkaline Phosphatase, subunit A"/>
    <property type="match status" value="2"/>
</dbReference>
<dbReference type="InterPro" id="IPR002591">
    <property type="entry name" value="Phosphodiest/P_Trfase"/>
</dbReference>
<dbReference type="Proteomes" id="UP000277921">
    <property type="component" value="Unassembled WGS sequence"/>
</dbReference>
<evidence type="ECO:0000313" key="2">
    <source>
        <dbReference type="Proteomes" id="UP000277921"/>
    </source>
</evidence>
<accession>A0A3N8PTI8</accession>
<comment type="caution">
    <text evidence="1">The sequence shown here is derived from an EMBL/GenBank/DDBJ whole genome shotgun (WGS) entry which is preliminary data.</text>
</comment>
<dbReference type="Pfam" id="PF01663">
    <property type="entry name" value="Phosphodiest"/>
    <property type="match status" value="1"/>
</dbReference>
<name>A0A3N8PTI8_9BURK</name>
<evidence type="ECO:0008006" key="3">
    <source>
        <dbReference type="Google" id="ProtNLM"/>
    </source>
</evidence>
<protein>
    <recommendedName>
        <fullName evidence="3">Nucleotide pyrophosphatase</fullName>
    </recommendedName>
</protein>
<dbReference type="SUPFAM" id="SSF53649">
    <property type="entry name" value="Alkaline phosphatase-like"/>
    <property type="match status" value="1"/>
</dbReference>
<reference evidence="1 2" key="1">
    <citation type="submission" date="2018-08" db="EMBL/GenBank/DDBJ databases">
        <title>Comparative analysis of Burkholderia isolates from Puerto Rico.</title>
        <authorList>
            <person name="Hall C."/>
            <person name="Sahl J."/>
            <person name="Wagner D."/>
        </authorList>
    </citation>
    <scope>NUCLEOTIDE SEQUENCE [LARGE SCALE GENOMIC DNA]</scope>
    <source>
        <strain evidence="1 2">Bp9025</strain>
    </source>
</reference>